<dbReference type="GO" id="GO:0033916">
    <property type="term" value="F:beta-agarase activity"/>
    <property type="evidence" value="ECO:0007669"/>
    <property type="project" value="UniProtKB-EC"/>
</dbReference>
<evidence type="ECO:0000313" key="4">
    <source>
        <dbReference type="EMBL" id="MBB6428206.1"/>
    </source>
</evidence>
<dbReference type="InterPro" id="IPR041224">
    <property type="entry name" value="BPA_C"/>
</dbReference>
<evidence type="ECO:0000256" key="1">
    <source>
        <dbReference type="SAM" id="SignalP"/>
    </source>
</evidence>
<feature type="signal peptide" evidence="1">
    <location>
        <begin position="1"/>
        <end position="26"/>
    </location>
</feature>
<dbReference type="EMBL" id="JACHGY010000001">
    <property type="protein sequence ID" value="MBB6428206.1"/>
    <property type="molecule type" value="Genomic_DNA"/>
</dbReference>
<dbReference type="Gene3D" id="3.20.20.80">
    <property type="entry name" value="Glycosidases"/>
    <property type="match status" value="1"/>
</dbReference>
<organism evidence="4 5">
    <name type="scientific">Algisphaera agarilytica</name>
    <dbReference type="NCBI Taxonomy" id="1385975"/>
    <lineage>
        <taxon>Bacteria</taxon>
        <taxon>Pseudomonadati</taxon>
        <taxon>Planctomycetota</taxon>
        <taxon>Phycisphaerae</taxon>
        <taxon>Phycisphaerales</taxon>
        <taxon>Phycisphaeraceae</taxon>
        <taxon>Algisphaera</taxon>
    </lineage>
</organism>
<feature type="chain" id="PRO_5030828712" evidence="1">
    <location>
        <begin position="27"/>
        <end position="630"/>
    </location>
</feature>
<feature type="domain" description="Beta-porphyranase A C-terminal" evidence="2">
    <location>
        <begin position="541"/>
        <end position="624"/>
    </location>
</feature>
<gene>
    <name evidence="4" type="ORF">HNQ40_000012</name>
</gene>
<keyword evidence="4" id="KW-0326">Glycosidase</keyword>
<keyword evidence="4" id="KW-0378">Hydrolase</keyword>
<evidence type="ECO:0000259" key="2">
    <source>
        <dbReference type="Pfam" id="PF18040"/>
    </source>
</evidence>
<evidence type="ECO:0000313" key="5">
    <source>
        <dbReference type="Proteomes" id="UP000541810"/>
    </source>
</evidence>
<dbReference type="SUPFAM" id="SSF51445">
    <property type="entry name" value="(Trans)glycosidases"/>
    <property type="match status" value="1"/>
</dbReference>
<dbReference type="InterPro" id="IPR017853">
    <property type="entry name" value="GH"/>
</dbReference>
<dbReference type="InterPro" id="IPR040527">
    <property type="entry name" value="Beta-sand_Porphyrn"/>
</dbReference>
<dbReference type="Pfam" id="PF18040">
    <property type="entry name" value="BPA_C"/>
    <property type="match status" value="1"/>
</dbReference>
<name>A0A7X0LJ40_9BACT</name>
<evidence type="ECO:0000259" key="3">
    <source>
        <dbReference type="Pfam" id="PF18206"/>
    </source>
</evidence>
<dbReference type="Proteomes" id="UP000541810">
    <property type="component" value="Unassembled WGS sequence"/>
</dbReference>
<feature type="domain" description="Porphyranase beta-sandwich" evidence="3">
    <location>
        <begin position="424"/>
        <end position="525"/>
    </location>
</feature>
<protein>
    <submittedName>
        <fullName evidence="4">Agarase</fullName>
        <ecNumber evidence="4">3.2.1.81</ecNumber>
    </submittedName>
</protein>
<dbReference type="AlphaFoldDB" id="A0A7X0LJ40"/>
<accession>A0A7X0LJ40</accession>
<dbReference type="Pfam" id="PF18206">
    <property type="entry name" value="Porphyrn_cat_1"/>
    <property type="match status" value="1"/>
</dbReference>
<keyword evidence="1" id="KW-0732">Signal</keyword>
<dbReference type="Gene3D" id="2.60.120.1200">
    <property type="match status" value="1"/>
</dbReference>
<keyword evidence="5" id="KW-1185">Reference proteome</keyword>
<sequence>MISFQSPKLSAACSLMVLSPVLVSCAQQSTVVVEVDPTVRHHIGDVTGFERSKYINMHSSPTEGEWDSPEMMDQFLNGWDVYLGREAGQPRLYVDQTPEDPDKPGYPSVEHIEQFGLELREAYEENTAIHQYEDRTELIVAMHPHPFFPDGTPTDMGWAFANMEASATFTGHYFKHFYQQSEDQPGPPMPEYFEVLNEPLWDLVDSAHAKEDVTREDIFRFHNVVADKVRELNPGTDMKIGGFCQASADPEEDNFEEWDRTWGSFMEIAGDNMDFFAVHFYDKGWDRGLQYRTKGARMEAVLDMLEQASLIELGEVKPLLISEFGMTGVDSRLDAWSPERDWHKLNAYSGYTMGLMERPQIVEKSMPFMIMKALWWNHEAGNPYRTRLLREENGEWIYTELAHFYELWSRVNGERLWTQASDPDIQTAAFVDGNTIHLVVNSLDLKPVPVQINLPVDAQPQKVTLRHLHAPKGKPVFDEIDLDAVPAELEIGAQATAILELHYDQAPSPKALVQETKQYSDSYLHEIGEQPLTFKIPGKDGSSGSLRIGISREHDMALQPTVLFNGQPLDVPNDWRGIDQRTRASFFGVLEIPVPEDLMKTENEVQVEFDKPGGHLTTVTMRVFTQTPTR</sequence>
<comment type="caution">
    <text evidence="4">The sequence shown here is derived from an EMBL/GenBank/DDBJ whole genome shotgun (WGS) entry which is preliminary data.</text>
</comment>
<dbReference type="CDD" id="cd21510">
    <property type="entry name" value="agarase_cat"/>
    <property type="match status" value="1"/>
</dbReference>
<reference evidence="4 5" key="1">
    <citation type="submission" date="2020-08" db="EMBL/GenBank/DDBJ databases">
        <title>Genomic Encyclopedia of Type Strains, Phase IV (KMG-IV): sequencing the most valuable type-strain genomes for metagenomic binning, comparative biology and taxonomic classification.</title>
        <authorList>
            <person name="Goeker M."/>
        </authorList>
    </citation>
    <scope>NUCLEOTIDE SEQUENCE [LARGE SCALE GENOMIC DNA]</scope>
    <source>
        <strain evidence="4 5">DSM 103725</strain>
    </source>
</reference>
<dbReference type="EC" id="3.2.1.81" evidence="4"/>
<proteinExistence type="predicted"/>